<organism evidence="6 7">
    <name type="scientific">Azospira restricta</name>
    <dbReference type="NCBI Taxonomy" id="404405"/>
    <lineage>
        <taxon>Bacteria</taxon>
        <taxon>Pseudomonadati</taxon>
        <taxon>Pseudomonadota</taxon>
        <taxon>Betaproteobacteria</taxon>
        <taxon>Rhodocyclales</taxon>
        <taxon>Rhodocyclaceae</taxon>
        <taxon>Azospira</taxon>
    </lineage>
</organism>
<keyword evidence="4" id="KW-0732">Signal</keyword>
<name>A0A974PVM3_9RHOO</name>
<feature type="signal peptide" evidence="4">
    <location>
        <begin position="1"/>
        <end position="24"/>
    </location>
</feature>
<proteinExistence type="predicted"/>
<evidence type="ECO:0000256" key="2">
    <source>
        <dbReference type="ARBA" id="ARBA00022723"/>
    </source>
</evidence>
<keyword evidence="1" id="KW-0349">Heme</keyword>
<reference evidence="6" key="1">
    <citation type="submission" date="2020-11" db="EMBL/GenBank/DDBJ databases">
        <title>Azospira restricta DSM 18626 genome sequence.</title>
        <authorList>
            <person name="Moe W.M."/>
        </authorList>
    </citation>
    <scope>NUCLEOTIDE SEQUENCE</scope>
    <source>
        <strain evidence="6">DSM 18626</strain>
    </source>
</reference>
<dbReference type="GO" id="GO:0009055">
    <property type="term" value="F:electron transfer activity"/>
    <property type="evidence" value="ECO:0007669"/>
    <property type="project" value="InterPro"/>
</dbReference>
<dbReference type="Gene3D" id="1.10.760.10">
    <property type="entry name" value="Cytochrome c-like domain"/>
    <property type="match status" value="1"/>
</dbReference>
<dbReference type="EMBL" id="CP064781">
    <property type="protein sequence ID" value="QRJ62357.1"/>
    <property type="molecule type" value="Genomic_DNA"/>
</dbReference>
<dbReference type="RefSeq" id="WP_203385890.1">
    <property type="nucleotide sequence ID" value="NZ_CP064781.1"/>
</dbReference>
<evidence type="ECO:0000313" key="6">
    <source>
        <dbReference type="EMBL" id="QRJ62357.1"/>
    </source>
</evidence>
<keyword evidence="3" id="KW-0408">Iron</keyword>
<dbReference type="InterPro" id="IPR036909">
    <property type="entry name" value="Cyt_c-like_dom_sf"/>
</dbReference>
<dbReference type="AlphaFoldDB" id="A0A974PVM3"/>
<accession>A0A974PVM3</accession>
<evidence type="ECO:0000313" key="7">
    <source>
        <dbReference type="Proteomes" id="UP000663444"/>
    </source>
</evidence>
<keyword evidence="2" id="KW-0479">Metal-binding</keyword>
<dbReference type="Proteomes" id="UP000663444">
    <property type="component" value="Chromosome"/>
</dbReference>
<keyword evidence="7" id="KW-1185">Reference proteome</keyword>
<protein>
    <submittedName>
        <fullName evidence="6">C-type cytochrome</fullName>
    </submittedName>
</protein>
<dbReference type="GO" id="GO:0046872">
    <property type="term" value="F:metal ion binding"/>
    <property type="evidence" value="ECO:0007669"/>
    <property type="project" value="UniProtKB-KW"/>
</dbReference>
<dbReference type="KEGG" id="ares:IWH25_11195"/>
<evidence type="ECO:0000256" key="1">
    <source>
        <dbReference type="ARBA" id="ARBA00022617"/>
    </source>
</evidence>
<evidence type="ECO:0000256" key="3">
    <source>
        <dbReference type="ARBA" id="ARBA00023004"/>
    </source>
</evidence>
<gene>
    <name evidence="6" type="ORF">IWH25_11195</name>
</gene>
<dbReference type="SUPFAM" id="SSF46626">
    <property type="entry name" value="Cytochrome c"/>
    <property type="match status" value="1"/>
</dbReference>
<evidence type="ECO:0000256" key="4">
    <source>
        <dbReference type="SAM" id="SignalP"/>
    </source>
</evidence>
<sequence length="146" mass="16242">MRLSSKGFVFLAAAAAILAGPAAAAEKDKYDIGKREYMNKCAVCHGPSGKGDGGATDLLKRAPSDLTTLSKKNSGVFPFERVYAVIDGREVVKGHGDRDMPIWGREYAREQVAADQYYYDMPYNMEMYVRARILALIDYLHRIQAK</sequence>
<dbReference type="InterPro" id="IPR009056">
    <property type="entry name" value="Cyt_c-like_dom"/>
</dbReference>
<dbReference type="GO" id="GO:0020037">
    <property type="term" value="F:heme binding"/>
    <property type="evidence" value="ECO:0007669"/>
    <property type="project" value="InterPro"/>
</dbReference>
<feature type="domain" description="Cytochrome c" evidence="5">
    <location>
        <begin position="32"/>
        <end position="70"/>
    </location>
</feature>
<evidence type="ECO:0000259" key="5">
    <source>
        <dbReference type="Pfam" id="PF00034"/>
    </source>
</evidence>
<dbReference type="Pfam" id="PF00034">
    <property type="entry name" value="Cytochrom_C"/>
    <property type="match status" value="1"/>
</dbReference>
<feature type="chain" id="PRO_5037306693" evidence="4">
    <location>
        <begin position="25"/>
        <end position="146"/>
    </location>
</feature>